<reference evidence="3 4" key="1">
    <citation type="submission" date="2019-03" db="EMBL/GenBank/DDBJ databases">
        <title>Single cell metagenomics reveals metabolic interactions within the superorganism composed of flagellate Streblomastix strix and complex community of Bacteroidetes bacteria on its surface.</title>
        <authorList>
            <person name="Treitli S.C."/>
            <person name="Kolisko M."/>
            <person name="Husnik F."/>
            <person name="Keeling P."/>
            <person name="Hampl V."/>
        </authorList>
    </citation>
    <scope>NUCLEOTIDE SEQUENCE [LARGE SCALE GENOMIC DNA]</scope>
    <source>
        <strain evidence="3">ST1C</strain>
    </source>
</reference>
<protein>
    <submittedName>
        <fullName evidence="3">Putative dynein heavy chain</fullName>
    </submittedName>
</protein>
<feature type="domain" description="Dynein heavy chain linker" evidence="1">
    <location>
        <begin position="1"/>
        <end position="93"/>
    </location>
</feature>
<dbReference type="InterPro" id="IPR035699">
    <property type="entry name" value="AAA_6"/>
</dbReference>
<dbReference type="AlphaFoldDB" id="A0A5J4VUN7"/>
<sequence length="656" mass="72329">MKQAYPVVFNLKTQDLKPHHWVKIKELLGLDPDAKESDFTLEQLIQIGAIWKRGELASMSDEASSEVVFKDLLHQVMDKWRHMELHAKHFQGESYFCTPRLVITPLTIQCYISLTSATHLQLGGAPAGPAGTCKTESYKDLAKAVARQCIAFNCSDGLNVDTMGQMFSGMYQAGAWFCFGDFNCIDIEVLFVVGQQIREIQNALKAGQSPFNFQILENPFIISSINWIISFYYCQKKNSNNFTNNNIEENSLNPNFEISLISNCRDFYVQKNAQIFIDPALSAEKVSDWALFKTCGELKISKLVNFLMYANSRQDGVGECTKRYGRAFSKLLLVLAVLSFGRIVRRKTFADDPIEYILPSYTKGTLYYTPGSVDKDGVLTVDYKSIKDPEVGIFTTKLISDFKEYGSGKAADETFEVVPKDDLAKKEVAKGVLKADADACDIFDISVNNEFYGQLGYTVFAIEGADIAPSITGLVKNGPNKFAFKNLPENLTDAEKAVFKDGSVSQTCAGNGFEDLGLHKAGVTDAVCQPNNAIPADGAKCADDSKPKVYLKGYKSAEFGNADIATLKDLLVRFGPVFINDEDAEVLSGTQGLLVGWTTDGWIYADDTGTSDFIVRYESPRVEGKYFGYVLINGVSAIRAALGLIAAVLVLPALLL</sequence>
<dbReference type="InterPro" id="IPR027417">
    <property type="entry name" value="P-loop_NTPase"/>
</dbReference>
<proteinExistence type="predicted"/>
<dbReference type="GO" id="GO:0030286">
    <property type="term" value="C:dynein complex"/>
    <property type="evidence" value="ECO:0007669"/>
    <property type="project" value="InterPro"/>
</dbReference>
<evidence type="ECO:0000313" key="3">
    <source>
        <dbReference type="EMBL" id="KAA6386073.1"/>
    </source>
</evidence>
<dbReference type="GO" id="GO:0045505">
    <property type="term" value="F:dynein intermediate chain binding"/>
    <property type="evidence" value="ECO:0007669"/>
    <property type="project" value="InterPro"/>
</dbReference>
<evidence type="ECO:0000259" key="2">
    <source>
        <dbReference type="Pfam" id="PF12774"/>
    </source>
</evidence>
<comment type="caution">
    <text evidence="3">The sequence shown here is derived from an EMBL/GenBank/DDBJ whole genome shotgun (WGS) entry which is preliminary data.</text>
</comment>
<feature type="domain" description="Dynein heavy chain hydrolytic ATP-binding dynein motor region" evidence="2">
    <location>
        <begin position="94"/>
        <end position="214"/>
    </location>
</feature>
<dbReference type="InterPro" id="IPR026983">
    <property type="entry name" value="DHC"/>
</dbReference>
<accession>A0A5J4VUN7</accession>
<gene>
    <name evidence="3" type="ORF">EZS28_018398</name>
</gene>
<dbReference type="EMBL" id="SNRW01004969">
    <property type="protein sequence ID" value="KAA6386073.1"/>
    <property type="molecule type" value="Genomic_DNA"/>
</dbReference>
<organism evidence="3 4">
    <name type="scientific">Streblomastix strix</name>
    <dbReference type="NCBI Taxonomy" id="222440"/>
    <lineage>
        <taxon>Eukaryota</taxon>
        <taxon>Metamonada</taxon>
        <taxon>Preaxostyla</taxon>
        <taxon>Oxymonadida</taxon>
        <taxon>Streblomastigidae</taxon>
        <taxon>Streblomastix</taxon>
    </lineage>
</organism>
<dbReference type="PANTHER" id="PTHR45703">
    <property type="entry name" value="DYNEIN HEAVY CHAIN"/>
    <property type="match status" value="1"/>
</dbReference>
<dbReference type="GO" id="GO:0051959">
    <property type="term" value="F:dynein light intermediate chain binding"/>
    <property type="evidence" value="ECO:0007669"/>
    <property type="project" value="InterPro"/>
</dbReference>
<evidence type="ECO:0000313" key="4">
    <source>
        <dbReference type="Proteomes" id="UP000324800"/>
    </source>
</evidence>
<dbReference type="Gene3D" id="3.40.50.300">
    <property type="entry name" value="P-loop containing nucleotide triphosphate hydrolases"/>
    <property type="match status" value="1"/>
</dbReference>
<dbReference type="Pfam" id="PF08393">
    <property type="entry name" value="DHC_N2"/>
    <property type="match status" value="1"/>
</dbReference>
<dbReference type="SUPFAM" id="SSF52540">
    <property type="entry name" value="P-loop containing nucleoside triphosphate hydrolases"/>
    <property type="match status" value="1"/>
</dbReference>
<evidence type="ECO:0000259" key="1">
    <source>
        <dbReference type="Pfam" id="PF08393"/>
    </source>
</evidence>
<dbReference type="InterPro" id="IPR013602">
    <property type="entry name" value="Dynein_heavy_linker"/>
</dbReference>
<dbReference type="GO" id="GO:0007018">
    <property type="term" value="P:microtubule-based movement"/>
    <property type="evidence" value="ECO:0007669"/>
    <property type="project" value="InterPro"/>
</dbReference>
<dbReference type="Proteomes" id="UP000324800">
    <property type="component" value="Unassembled WGS sequence"/>
</dbReference>
<dbReference type="GO" id="GO:0005524">
    <property type="term" value="F:ATP binding"/>
    <property type="evidence" value="ECO:0007669"/>
    <property type="project" value="InterPro"/>
</dbReference>
<name>A0A5J4VUN7_9EUKA</name>
<dbReference type="Pfam" id="PF12774">
    <property type="entry name" value="AAA_6"/>
    <property type="match status" value="1"/>
</dbReference>
<dbReference type="OrthoDB" id="447173at2759"/>